<dbReference type="Proteomes" id="UP000001932">
    <property type="component" value="Chromosome"/>
</dbReference>
<gene>
    <name evidence="13" type="primary">yscJ</name>
    <name evidence="12" type="ordered locus">SG1295</name>
    <name evidence="13" type="ORF">SGGMMB4_02906</name>
</gene>
<dbReference type="KEGG" id="sgl:SG1295"/>
<reference evidence="13 15" key="2">
    <citation type="submission" date="2015-05" db="EMBL/GenBank/DDBJ databases">
        <authorList>
            <person name="Goodhead I."/>
        </authorList>
    </citation>
    <scope>NUCLEOTIDE SEQUENCE [LARGE SCALE GENOMIC DNA]</scope>
    <source>
        <strain evidence="13">B4</strain>
        <strain evidence="15">morsitans</strain>
    </source>
</reference>
<dbReference type="NCBIfam" id="NF011875">
    <property type="entry name" value="PRK15348.1"/>
    <property type="match status" value="1"/>
</dbReference>
<dbReference type="eggNOG" id="COG4669">
    <property type="taxonomic scope" value="Bacteria"/>
</dbReference>
<dbReference type="PRINTS" id="PR01338">
    <property type="entry name" value="TYPE3OMKPROT"/>
</dbReference>
<feature type="domain" description="Flagellar M-ring N-terminal" evidence="11">
    <location>
        <begin position="22"/>
        <end position="187"/>
    </location>
</feature>
<keyword evidence="3" id="KW-0813">Transport</keyword>
<feature type="transmembrane region" description="Helical" evidence="10">
    <location>
        <begin position="215"/>
        <end position="234"/>
    </location>
</feature>
<dbReference type="Pfam" id="PF01514">
    <property type="entry name" value="YscJ_FliF"/>
    <property type="match status" value="1"/>
</dbReference>
<dbReference type="NCBIfam" id="TIGR02544">
    <property type="entry name" value="III_secr_YscJ"/>
    <property type="match status" value="1"/>
</dbReference>
<dbReference type="Gene3D" id="3.30.70.1530">
    <property type="entry name" value="Hypothetical protein rpa1041"/>
    <property type="match status" value="1"/>
</dbReference>
<evidence type="ECO:0000313" key="14">
    <source>
        <dbReference type="Proteomes" id="UP000001932"/>
    </source>
</evidence>
<dbReference type="PROSITE" id="PS51257">
    <property type="entry name" value="PROKAR_LIPOPROTEIN"/>
    <property type="match status" value="1"/>
</dbReference>
<proteinExistence type="inferred from homology"/>
<dbReference type="PANTHER" id="PTHR30046:SF3">
    <property type="entry name" value="SECRETION SYSTEM APPARATUS LIPOPROTEIN SSAJ"/>
    <property type="match status" value="1"/>
</dbReference>
<sequence>MKGGHCLAVVVAVLLLAGCRIELYSGLPEEDANQMLAILMQHHIDADKQRGEGGGITLRVDQTQFINAVELLRLNGFPHRKYTTTEMMFPPNQLVVSPNEEQQKILYLKEQRIEGMLSQMEGVVQADVAIASRSQGGEGDTAPISVAVFIKYSPQVNMETFRMQIRNLVENAVPGLQYDHISILMQPASYRIAAPTPGNHQDPQGRAIHWLMQHYRFLMIPLALTLLAMMYLAMERWRQRRR</sequence>
<dbReference type="Gene3D" id="3.30.300.30">
    <property type="match status" value="1"/>
</dbReference>
<evidence type="ECO:0000256" key="5">
    <source>
        <dbReference type="ARBA" id="ARBA00022927"/>
    </source>
</evidence>
<dbReference type="STRING" id="343509.SG1295"/>
<dbReference type="PANTHER" id="PTHR30046">
    <property type="entry name" value="FLAGELLAR M-RING PROTEIN"/>
    <property type="match status" value="1"/>
</dbReference>
<evidence type="ECO:0000256" key="8">
    <source>
        <dbReference type="ARBA" id="ARBA00023237"/>
    </source>
</evidence>
<dbReference type="AlphaFoldDB" id="Q2NTF5"/>
<dbReference type="HOGENOM" id="CLU_073268_1_1_6"/>
<keyword evidence="4 10" id="KW-0732">Signal</keyword>
<evidence type="ECO:0000256" key="2">
    <source>
        <dbReference type="ARBA" id="ARBA00009509"/>
    </source>
</evidence>
<evidence type="ECO:0000313" key="12">
    <source>
        <dbReference type="EMBL" id="BAE74570.1"/>
    </source>
</evidence>
<evidence type="ECO:0000256" key="10">
    <source>
        <dbReference type="RuleBase" id="RU364102"/>
    </source>
</evidence>
<keyword evidence="14" id="KW-1185">Reference proteome</keyword>
<protein>
    <recommendedName>
        <fullName evidence="10">Lipoprotein</fullName>
    </recommendedName>
</protein>
<dbReference type="Proteomes" id="UP000245838">
    <property type="component" value="Chromosome sggmmb4_Chromosome"/>
</dbReference>
<keyword evidence="6 10" id="KW-0472">Membrane</keyword>
<dbReference type="InterPro" id="IPR043427">
    <property type="entry name" value="YscJ/FliF"/>
</dbReference>
<evidence type="ECO:0000313" key="13">
    <source>
        <dbReference type="EMBL" id="CRL45291.1"/>
    </source>
</evidence>
<dbReference type="InterPro" id="IPR006182">
    <property type="entry name" value="FliF_N_dom"/>
</dbReference>
<evidence type="ECO:0000256" key="7">
    <source>
        <dbReference type="ARBA" id="ARBA00023139"/>
    </source>
</evidence>
<evidence type="ECO:0000256" key="9">
    <source>
        <dbReference type="ARBA" id="ARBA00023288"/>
    </source>
</evidence>
<dbReference type="EMBL" id="LN854557">
    <property type="protein sequence ID" value="CRL45291.1"/>
    <property type="molecule type" value="Genomic_DNA"/>
</dbReference>
<keyword evidence="8 10" id="KW-0998">Cell outer membrane</keyword>
<evidence type="ECO:0000256" key="1">
    <source>
        <dbReference type="ARBA" id="ARBA00004459"/>
    </source>
</evidence>
<evidence type="ECO:0000256" key="6">
    <source>
        <dbReference type="ARBA" id="ARBA00023136"/>
    </source>
</evidence>
<organism evidence="12 14">
    <name type="scientific">Sodalis glossinidius (strain morsitans)</name>
    <dbReference type="NCBI Taxonomy" id="343509"/>
    <lineage>
        <taxon>Bacteria</taxon>
        <taxon>Pseudomonadati</taxon>
        <taxon>Pseudomonadota</taxon>
        <taxon>Gammaproteobacteria</taxon>
        <taxon>Enterobacterales</taxon>
        <taxon>Bruguierivoracaceae</taxon>
        <taxon>Sodalis</taxon>
    </lineage>
</organism>
<keyword evidence="5" id="KW-0653">Protein transport</keyword>
<name>Q2NTF5_SODGM</name>
<dbReference type="GO" id="GO:0009279">
    <property type="term" value="C:cell outer membrane"/>
    <property type="evidence" value="ECO:0007669"/>
    <property type="project" value="UniProtKB-SubCell"/>
</dbReference>
<evidence type="ECO:0000259" key="11">
    <source>
        <dbReference type="Pfam" id="PF01514"/>
    </source>
</evidence>
<dbReference type="InterPro" id="IPR045851">
    <property type="entry name" value="AMP-bd_C_sf"/>
</dbReference>
<keyword evidence="7 10" id="KW-0564">Palmitate</keyword>
<dbReference type="RefSeq" id="WP_011411124.1">
    <property type="nucleotide sequence ID" value="NC_007712.1"/>
</dbReference>
<dbReference type="EMBL" id="AP008232">
    <property type="protein sequence ID" value="BAE74570.1"/>
    <property type="molecule type" value="Genomic_DNA"/>
</dbReference>
<dbReference type="GO" id="GO:0009306">
    <property type="term" value="P:protein secretion"/>
    <property type="evidence" value="ECO:0007669"/>
    <property type="project" value="InterPro"/>
</dbReference>
<comment type="similarity">
    <text evidence="2 10">Belongs to the YscJ lipoprotein family.</text>
</comment>
<keyword evidence="9 10" id="KW-0449">Lipoprotein</keyword>
<evidence type="ECO:0000313" key="15">
    <source>
        <dbReference type="Proteomes" id="UP000245838"/>
    </source>
</evidence>
<evidence type="ECO:0000256" key="4">
    <source>
        <dbReference type="ARBA" id="ARBA00022729"/>
    </source>
</evidence>
<evidence type="ECO:0000256" key="3">
    <source>
        <dbReference type="ARBA" id="ARBA00022448"/>
    </source>
</evidence>
<comment type="subcellular location">
    <subcellularLocation>
        <location evidence="1">Cell outer membrane</location>
        <topology evidence="1">Lipid-anchor</topology>
    </subcellularLocation>
</comment>
<dbReference type="BioCyc" id="SGLO343509:SGP1_RS11445-MONOMER"/>
<keyword evidence="10" id="KW-1133">Transmembrane helix</keyword>
<dbReference type="InterPro" id="IPR003282">
    <property type="entry name" value="T3SS_SctJ"/>
</dbReference>
<dbReference type="OrthoDB" id="115186at2"/>
<accession>Q2NTF5</accession>
<keyword evidence="10" id="KW-0812">Transmembrane</keyword>
<reference evidence="12 14" key="1">
    <citation type="journal article" date="2006" name="Genome Res.">
        <title>Massive genome erosion and functional adaptations provide insights into the symbiotic lifestyle of Sodalis glossinidius in the tsetse host.</title>
        <authorList>
            <person name="Toh H."/>
            <person name="Weiss B.L."/>
            <person name="Perkin S.A.H."/>
            <person name="Yamashita A."/>
            <person name="Oshima K."/>
            <person name="Hattori M."/>
            <person name="Aksoy S."/>
        </authorList>
    </citation>
    <scope>NUCLEOTIDE SEQUENCE [LARGE SCALE GENOMIC DNA]</scope>
    <source>
        <strain evidence="12">Morsitans</strain>
        <strain evidence="14">morsitans</strain>
    </source>
</reference>